<name>A0A412J6N6_9FIRM</name>
<dbReference type="Proteomes" id="UP000285274">
    <property type="component" value="Unassembled WGS sequence"/>
</dbReference>
<sequence length="64" mass="7249">MSHKLNFLKSYILNALAFVFSYCMPVVGFFILGYALKKDLPQTRIYASCGVLLAFLTQIVTRLV</sequence>
<protein>
    <submittedName>
        <fullName evidence="2">Uncharacterized protein</fullName>
    </submittedName>
</protein>
<dbReference type="AlphaFoldDB" id="A0A412J6N6"/>
<dbReference type="EMBL" id="QRVM01000008">
    <property type="protein sequence ID" value="RGS48013.1"/>
    <property type="molecule type" value="Genomic_DNA"/>
</dbReference>
<comment type="caution">
    <text evidence="2">The sequence shown here is derived from an EMBL/GenBank/DDBJ whole genome shotgun (WGS) entry which is preliminary data.</text>
</comment>
<proteinExistence type="predicted"/>
<organism evidence="2 3">
    <name type="scientific">Holdemanella biformis</name>
    <dbReference type="NCBI Taxonomy" id="1735"/>
    <lineage>
        <taxon>Bacteria</taxon>
        <taxon>Bacillati</taxon>
        <taxon>Bacillota</taxon>
        <taxon>Erysipelotrichia</taxon>
        <taxon>Erysipelotrichales</taxon>
        <taxon>Erysipelotrichaceae</taxon>
        <taxon>Holdemanella</taxon>
    </lineage>
</organism>
<keyword evidence="1" id="KW-0472">Membrane</keyword>
<feature type="transmembrane region" description="Helical" evidence="1">
    <location>
        <begin position="12"/>
        <end position="33"/>
    </location>
</feature>
<feature type="transmembrane region" description="Helical" evidence="1">
    <location>
        <begin position="45"/>
        <end position="63"/>
    </location>
</feature>
<keyword evidence="1" id="KW-0812">Transmembrane</keyword>
<evidence type="ECO:0000256" key="1">
    <source>
        <dbReference type="SAM" id="Phobius"/>
    </source>
</evidence>
<keyword evidence="1" id="KW-1133">Transmembrane helix</keyword>
<dbReference type="RefSeq" id="WP_118319464.1">
    <property type="nucleotide sequence ID" value="NZ_JAQCTZ010000058.1"/>
</dbReference>
<reference evidence="2 3" key="1">
    <citation type="submission" date="2018-08" db="EMBL/GenBank/DDBJ databases">
        <title>A genome reference for cultivated species of the human gut microbiota.</title>
        <authorList>
            <person name="Zou Y."/>
            <person name="Xue W."/>
            <person name="Luo G."/>
        </authorList>
    </citation>
    <scope>NUCLEOTIDE SEQUENCE [LARGE SCALE GENOMIC DNA]</scope>
    <source>
        <strain evidence="2 3">AF22-10AC</strain>
    </source>
</reference>
<accession>A0A412J6N6</accession>
<evidence type="ECO:0000313" key="3">
    <source>
        <dbReference type="Proteomes" id="UP000285274"/>
    </source>
</evidence>
<evidence type="ECO:0000313" key="2">
    <source>
        <dbReference type="EMBL" id="RGS48013.1"/>
    </source>
</evidence>
<gene>
    <name evidence="2" type="ORF">DWX92_03265</name>
</gene>